<proteinExistence type="predicted"/>
<dbReference type="Pfam" id="PF14223">
    <property type="entry name" value="Retrotran_gag_2"/>
    <property type="match status" value="1"/>
</dbReference>
<feature type="compositionally biased region" description="Low complexity" evidence="1">
    <location>
        <begin position="487"/>
        <end position="497"/>
    </location>
</feature>
<dbReference type="InterPro" id="IPR054722">
    <property type="entry name" value="PolX-like_BBD"/>
</dbReference>
<evidence type="ECO:0000256" key="1">
    <source>
        <dbReference type="SAM" id="MobiDB-lite"/>
    </source>
</evidence>
<accession>A0A6L2LYF4</accession>
<dbReference type="EMBL" id="BKCJ010005152">
    <property type="protein sequence ID" value="GEU65175.1"/>
    <property type="molecule type" value="Genomic_DNA"/>
</dbReference>
<organism evidence="4">
    <name type="scientific">Tanacetum cinerariifolium</name>
    <name type="common">Dalmatian daisy</name>
    <name type="synonym">Chrysanthemum cinerariifolium</name>
    <dbReference type="NCBI Taxonomy" id="118510"/>
    <lineage>
        <taxon>Eukaryota</taxon>
        <taxon>Viridiplantae</taxon>
        <taxon>Streptophyta</taxon>
        <taxon>Embryophyta</taxon>
        <taxon>Tracheophyta</taxon>
        <taxon>Spermatophyta</taxon>
        <taxon>Magnoliopsida</taxon>
        <taxon>eudicotyledons</taxon>
        <taxon>Gunneridae</taxon>
        <taxon>Pentapetalae</taxon>
        <taxon>asterids</taxon>
        <taxon>campanulids</taxon>
        <taxon>Asterales</taxon>
        <taxon>Asteraceae</taxon>
        <taxon>Asteroideae</taxon>
        <taxon>Anthemideae</taxon>
        <taxon>Anthemidinae</taxon>
        <taxon>Tanacetum</taxon>
    </lineage>
</organism>
<evidence type="ECO:0000259" key="2">
    <source>
        <dbReference type="Pfam" id="PF07727"/>
    </source>
</evidence>
<reference evidence="4" key="1">
    <citation type="journal article" date="2019" name="Sci. Rep.">
        <title>Draft genome of Tanacetum cinerariifolium, the natural source of mosquito coil.</title>
        <authorList>
            <person name="Yamashiro T."/>
            <person name="Shiraishi A."/>
            <person name="Satake H."/>
            <person name="Nakayama K."/>
        </authorList>
    </citation>
    <scope>NUCLEOTIDE SEQUENCE</scope>
</reference>
<dbReference type="Pfam" id="PF07727">
    <property type="entry name" value="RVT_2"/>
    <property type="match status" value="1"/>
</dbReference>
<feature type="compositionally biased region" description="Polar residues" evidence="1">
    <location>
        <begin position="798"/>
        <end position="820"/>
    </location>
</feature>
<dbReference type="AlphaFoldDB" id="A0A6L2LYF4"/>
<feature type="domain" description="Retrovirus-related Pol polyprotein from transposon TNT 1-94-like beta-barrel" evidence="3">
    <location>
        <begin position="758"/>
        <end position="801"/>
    </location>
</feature>
<dbReference type="Pfam" id="PF22936">
    <property type="entry name" value="Pol_BBD"/>
    <property type="match status" value="1"/>
</dbReference>
<protein>
    <submittedName>
        <fullName evidence="4">Ribonuclease H-like domain-containing protein</fullName>
    </submittedName>
</protein>
<evidence type="ECO:0000313" key="4">
    <source>
        <dbReference type="EMBL" id="GEU65175.1"/>
    </source>
</evidence>
<feature type="region of interest" description="Disordered" evidence="1">
    <location>
        <begin position="483"/>
        <end position="507"/>
    </location>
</feature>
<feature type="compositionally biased region" description="Basic and acidic residues" evidence="1">
    <location>
        <begin position="431"/>
        <end position="454"/>
    </location>
</feature>
<gene>
    <name evidence="4" type="ORF">Tci_037153</name>
</gene>
<feature type="region of interest" description="Disordered" evidence="1">
    <location>
        <begin position="846"/>
        <end position="870"/>
    </location>
</feature>
<sequence length="1074" mass="119955">MGDENIGTIPEKESDEVIKSSVVDLVPIPSKSEDTSDKECDLPFHYNFVTFSNPLFDANDDFTSSNEDVLENIERKDSYFSNLDEPTLLVTPLFDTNEVKCFDPRSLKDKPDNDDLKSMDKVFDPGVYEKIISLTYMRLPFKDRHYFSLTFVIEIFLPYLTYSMDSSLLSSGSEDTIFDPGISIFSFYSLEPVKPPQMVSSIKLPILKKGKYILWTMKMEQCLAHTYYAPCEVILNGNSAVQMTKDEAGNEIEVPLVTTQQILARTRERKAKSTLLMAILDEHLARFYRIKDAKTLWAAIQSRFGGNAESKKMQKNVLKQQFKNFPVSNSEGLDKRYDRFQRLLSLLEIHGAGVSTEDANKKFLRSLPSTWSNISLIMRNKPGIDNLDIDDLPQLDNEDLEQIDQEDLEKMDLKWQSLGPIAGKARLQNRTSRDAENARYKGKDNCKRPAKEEDKKALVVQDRLGTYDWSYQVEEEATDFPLMAFTSNPSSSSSSNSEDSDSDNDSVFSPELIPAKIDFVKAGESVKYAKPVKSVKHVKPVKPVKTTEQTKKSKTFSSSPKVDRKYWNGKMTQKLGFGFGFTKKACFVCGSMSHLINDCTFHEDRMAKKSVLPTNVGKGTCHTKSRPVWNNVQRINHHTKFSPTTVFIRSRRIPVSAAKPKATASTNAVKPVHTAEPIQSVNFSKSRSTFQKSRLPIRRSFYNATAHSRRNSTKRVNTAKSKAVSAIKGNGVTTVKTSAGCVWRPSGHPQQDLKNKGIVDSGCSRHMTGNIAYLAEYQEIDDGGFVAFGSSKGKITGKGNQTNKNEGPQDTNGNVGTQDNVDAGKEVSDQHYIVLPLWSSISSTFKSSDDKAADDQPMDDTGSKTVEEPVNKEHQAYIAGGPSSSHPDAFIPAHTLLHIHQDDSQIPDLGDTAALQSTGIFNSAYGDDLDIFTFPDQSVGSEADFNSMESSTIVSLIPTHKEVYVSQPPGFIDSQFPNKVYKVEKALYGLHQAPRAWKSTTGGCQFLGKILFSWQCKKQTIVATSTTKAEDSYEKKLIQVLKIHTDDNVADLLTKAFDVSRFKFLKANIGMLNM</sequence>
<feature type="region of interest" description="Disordered" evidence="1">
    <location>
        <begin position="795"/>
        <end position="821"/>
    </location>
</feature>
<comment type="caution">
    <text evidence="4">The sequence shown here is derived from an EMBL/GenBank/DDBJ whole genome shotgun (WGS) entry which is preliminary data.</text>
</comment>
<feature type="domain" description="Reverse transcriptase Ty1/copia-type" evidence="2">
    <location>
        <begin position="960"/>
        <end position="1001"/>
    </location>
</feature>
<evidence type="ECO:0000259" key="3">
    <source>
        <dbReference type="Pfam" id="PF22936"/>
    </source>
</evidence>
<feature type="region of interest" description="Disordered" evidence="1">
    <location>
        <begin position="428"/>
        <end position="454"/>
    </location>
</feature>
<name>A0A6L2LYF4_TANCI</name>
<dbReference type="InterPro" id="IPR013103">
    <property type="entry name" value="RVT_2"/>
</dbReference>
<feature type="compositionally biased region" description="Basic and acidic residues" evidence="1">
    <location>
        <begin position="861"/>
        <end position="870"/>
    </location>
</feature>